<comment type="caution">
    <text evidence="2">The sequence shown here is derived from an EMBL/GenBank/DDBJ whole genome shotgun (WGS) entry which is preliminary data.</text>
</comment>
<accession>A0A9Q1IAF5</accession>
<dbReference type="AlphaFoldDB" id="A0A9Q1IAF5"/>
<reference evidence="2" key="1">
    <citation type="journal article" date="2023" name="Science">
        <title>Genome structures resolve the early diversification of teleost fishes.</title>
        <authorList>
            <person name="Parey E."/>
            <person name="Louis A."/>
            <person name="Montfort J."/>
            <person name="Bouchez O."/>
            <person name="Roques C."/>
            <person name="Iampietro C."/>
            <person name="Lluch J."/>
            <person name="Castinel A."/>
            <person name="Donnadieu C."/>
            <person name="Desvignes T."/>
            <person name="Floi Bucao C."/>
            <person name="Jouanno E."/>
            <person name="Wen M."/>
            <person name="Mejri S."/>
            <person name="Dirks R."/>
            <person name="Jansen H."/>
            <person name="Henkel C."/>
            <person name="Chen W.J."/>
            <person name="Zahm M."/>
            <person name="Cabau C."/>
            <person name="Klopp C."/>
            <person name="Thompson A.W."/>
            <person name="Robinson-Rechavi M."/>
            <person name="Braasch I."/>
            <person name="Lecointre G."/>
            <person name="Bobe J."/>
            <person name="Postlethwait J.H."/>
            <person name="Berthelot C."/>
            <person name="Roest Crollius H."/>
            <person name="Guiguen Y."/>
        </authorList>
    </citation>
    <scope>NUCLEOTIDE SEQUENCE</scope>
    <source>
        <strain evidence="2">WJC10195</strain>
    </source>
</reference>
<gene>
    <name evidence="2" type="ORF">SKAU_G00401820</name>
</gene>
<evidence type="ECO:0000313" key="3">
    <source>
        <dbReference type="Proteomes" id="UP001152622"/>
    </source>
</evidence>
<keyword evidence="3" id="KW-1185">Reference proteome</keyword>
<protein>
    <submittedName>
        <fullName evidence="2">Uncharacterized protein</fullName>
    </submittedName>
</protein>
<proteinExistence type="predicted"/>
<evidence type="ECO:0000313" key="2">
    <source>
        <dbReference type="EMBL" id="KAJ8334543.1"/>
    </source>
</evidence>
<evidence type="ECO:0000256" key="1">
    <source>
        <dbReference type="SAM" id="MobiDB-lite"/>
    </source>
</evidence>
<sequence length="74" mass="7949">MRQFGLLFHRPGQRRADESGAGPIVLSGSERALPGDDPANYPFQAPERRTGGACLQSPLLFGLSCPCEIPLILV</sequence>
<name>A0A9Q1IAF5_SYNKA</name>
<feature type="region of interest" description="Disordered" evidence="1">
    <location>
        <begin position="1"/>
        <end position="44"/>
    </location>
</feature>
<dbReference type="EMBL" id="JAINUF010000021">
    <property type="protein sequence ID" value="KAJ8334543.1"/>
    <property type="molecule type" value="Genomic_DNA"/>
</dbReference>
<organism evidence="2 3">
    <name type="scientific">Synaphobranchus kaupii</name>
    <name type="common">Kaup's arrowtooth eel</name>
    <dbReference type="NCBI Taxonomy" id="118154"/>
    <lineage>
        <taxon>Eukaryota</taxon>
        <taxon>Metazoa</taxon>
        <taxon>Chordata</taxon>
        <taxon>Craniata</taxon>
        <taxon>Vertebrata</taxon>
        <taxon>Euteleostomi</taxon>
        <taxon>Actinopterygii</taxon>
        <taxon>Neopterygii</taxon>
        <taxon>Teleostei</taxon>
        <taxon>Anguilliformes</taxon>
        <taxon>Synaphobranchidae</taxon>
        <taxon>Synaphobranchus</taxon>
    </lineage>
</organism>
<dbReference type="Proteomes" id="UP001152622">
    <property type="component" value="Chromosome 21"/>
</dbReference>